<gene>
    <name evidence="1" type="ORF">PCC6912_40630</name>
</gene>
<organism evidence="1 2">
    <name type="scientific">Chlorogloeopsis fritschii PCC 6912</name>
    <dbReference type="NCBI Taxonomy" id="211165"/>
    <lineage>
        <taxon>Bacteria</taxon>
        <taxon>Bacillati</taxon>
        <taxon>Cyanobacteriota</taxon>
        <taxon>Cyanophyceae</taxon>
        <taxon>Nostocales</taxon>
        <taxon>Chlorogloeopsidaceae</taxon>
        <taxon>Chlorogloeopsis</taxon>
    </lineage>
</organism>
<protein>
    <submittedName>
        <fullName evidence="1">Uncharacterized protein</fullName>
    </submittedName>
</protein>
<reference evidence="1 2" key="1">
    <citation type="journal article" date="2019" name="Genome Biol. Evol.">
        <title>Day and night: Metabolic profiles and evolutionary relationships of six axenic non-marine cyanobacteria.</title>
        <authorList>
            <person name="Will S.E."/>
            <person name="Henke P."/>
            <person name="Boedeker C."/>
            <person name="Huang S."/>
            <person name="Brinkmann H."/>
            <person name="Rohde M."/>
            <person name="Jarek M."/>
            <person name="Friedl T."/>
            <person name="Seufert S."/>
            <person name="Schumacher M."/>
            <person name="Overmann J."/>
            <person name="Neumann-Schaal M."/>
            <person name="Petersen J."/>
        </authorList>
    </citation>
    <scope>NUCLEOTIDE SEQUENCE [LARGE SCALE GENOMIC DNA]</scope>
    <source>
        <strain evidence="1 2">PCC 6912</strain>
    </source>
</reference>
<comment type="caution">
    <text evidence="1">The sequence shown here is derived from an EMBL/GenBank/DDBJ whole genome shotgun (WGS) entry which is preliminary data.</text>
</comment>
<evidence type="ECO:0000313" key="2">
    <source>
        <dbReference type="Proteomes" id="UP000268857"/>
    </source>
</evidence>
<dbReference type="AlphaFoldDB" id="A0A3S0Y5P5"/>
<name>A0A3S0Y5P5_CHLFR</name>
<proteinExistence type="predicted"/>
<accession>A0A3S0Y5P5</accession>
<sequence length="55" mass="6719">MRTDAVPTCKRKDWGMENKTKLRSEFVEDLEFKDDISYILMCWEDGWKPAKFDKW</sequence>
<evidence type="ECO:0000313" key="1">
    <source>
        <dbReference type="EMBL" id="RUR77104.1"/>
    </source>
</evidence>
<dbReference type="Proteomes" id="UP000268857">
    <property type="component" value="Unassembled WGS sequence"/>
</dbReference>
<dbReference type="EMBL" id="RSCJ01000018">
    <property type="protein sequence ID" value="RUR77104.1"/>
    <property type="molecule type" value="Genomic_DNA"/>
</dbReference>
<keyword evidence="2" id="KW-1185">Reference proteome</keyword>